<keyword evidence="2" id="KW-0233">DNA recombination</keyword>
<dbReference type="EMBL" id="JABWPM010000051">
    <property type="protein sequence ID" value="NUY99318.1"/>
    <property type="molecule type" value="Genomic_DNA"/>
</dbReference>
<dbReference type="PROSITE" id="PS51898">
    <property type="entry name" value="TYR_RECOMBINASE"/>
    <property type="match status" value="1"/>
</dbReference>
<protein>
    <submittedName>
        <fullName evidence="6">Site-specific recombinase</fullName>
    </submittedName>
    <submittedName>
        <fullName evidence="5">Tyrosine-type recombinase/integrase</fullName>
    </submittedName>
</protein>
<dbReference type="PANTHER" id="PTHR30349:SF90">
    <property type="entry name" value="TYROSINE RECOMBINASE XERD"/>
    <property type="match status" value="1"/>
</dbReference>
<dbReference type="InterPro" id="IPR011010">
    <property type="entry name" value="DNA_brk_join_enz"/>
</dbReference>
<sequence length="245" mass="27293">MNSTLSLQNSPERVTALAFAPGADFATAVALRRMATANGATPFYLLAPEVNALLHYMPDRKHHFLFSTLWNTGARIGEACSLTPESFVLDGPRPFVRILSEKVRSRRGRPPKDAVRLVPLTDPGYVRQVESWLATERPKRREPLWSATDETMRNWLKAAVRRANEDGVFFSIPVTPHTFRHSWVMHLLYHRQPLKVIQALAGHKDARSIEVYTRVFALDVAATLAVSFSGEGAEAAAVLRSLPPG</sequence>
<dbReference type="GO" id="GO:0003677">
    <property type="term" value="F:DNA binding"/>
    <property type="evidence" value="ECO:0007669"/>
    <property type="project" value="InterPro"/>
</dbReference>
<evidence type="ECO:0000313" key="7">
    <source>
        <dbReference type="Proteomes" id="UP000433737"/>
    </source>
</evidence>
<name>A0A653YI10_9GAMM</name>
<proteinExistence type="predicted"/>
<dbReference type="EMBL" id="CABWMH010000034">
    <property type="protein sequence ID" value="VXC42111.1"/>
    <property type="molecule type" value="Genomic_DNA"/>
</dbReference>
<evidence type="ECO:0000313" key="8">
    <source>
        <dbReference type="Proteomes" id="UP000566985"/>
    </source>
</evidence>
<dbReference type="SUPFAM" id="SSF56349">
    <property type="entry name" value="DNA breaking-rejoining enzymes"/>
    <property type="match status" value="1"/>
</dbReference>
<evidence type="ECO:0000256" key="2">
    <source>
        <dbReference type="ARBA" id="ARBA00023172"/>
    </source>
</evidence>
<dbReference type="InterPro" id="IPR016423">
    <property type="entry name" value="Resolvase_Rsv"/>
</dbReference>
<dbReference type="Proteomes" id="UP000433737">
    <property type="component" value="Unassembled WGS sequence"/>
</dbReference>
<evidence type="ECO:0000259" key="4">
    <source>
        <dbReference type="PROSITE" id="PS51898"/>
    </source>
</evidence>
<feature type="active site" description="O-(3'-phospho-DNA)-tyrosine intermediate" evidence="3">
    <location>
        <position position="212"/>
    </location>
</feature>
<dbReference type="Pfam" id="PF00589">
    <property type="entry name" value="Phage_integrase"/>
    <property type="match status" value="1"/>
</dbReference>
<dbReference type="InterPro" id="IPR013762">
    <property type="entry name" value="Integrase-like_cat_sf"/>
</dbReference>
<dbReference type="InterPro" id="IPR002104">
    <property type="entry name" value="Integrase_catalytic"/>
</dbReference>
<comment type="caution">
    <text evidence="5">The sequence shown here is derived from an EMBL/GenBank/DDBJ whole genome shotgun (WGS) entry which is preliminary data.</text>
</comment>
<dbReference type="GO" id="GO:0015074">
    <property type="term" value="P:DNA integration"/>
    <property type="evidence" value="ECO:0007669"/>
    <property type="project" value="UniProtKB-KW"/>
</dbReference>
<organism evidence="5 8">
    <name type="scientific">Pantoea brenneri</name>
    <dbReference type="NCBI Taxonomy" id="472694"/>
    <lineage>
        <taxon>Bacteria</taxon>
        <taxon>Pseudomonadati</taxon>
        <taxon>Pseudomonadota</taxon>
        <taxon>Gammaproteobacteria</taxon>
        <taxon>Enterobacterales</taxon>
        <taxon>Erwiniaceae</taxon>
        <taxon>Pantoea</taxon>
    </lineage>
</organism>
<dbReference type="CDD" id="cd00397">
    <property type="entry name" value="DNA_BRE_C"/>
    <property type="match status" value="1"/>
</dbReference>
<reference evidence="6 7" key="1">
    <citation type="submission" date="2019-10" db="EMBL/GenBank/DDBJ databases">
        <authorList>
            <person name="Karimi E."/>
        </authorList>
    </citation>
    <scope>NUCLEOTIDE SEQUENCE [LARGE SCALE GENOMIC DNA]</scope>
    <source>
        <strain evidence="6">Pantoea sp. 111</strain>
    </source>
</reference>
<dbReference type="Gene3D" id="1.10.443.10">
    <property type="entry name" value="Intergrase catalytic core"/>
    <property type="match status" value="1"/>
</dbReference>
<evidence type="ECO:0000256" key="1">
    <source>
        <dbReference type="ARBA" id="ARBA00022908"/>
    </source>
</evidence>
<dbReference type="RefSeq" id="WP_069729961.1">
    <property type="nucleotide sequence ID" value="NZ_JABWPE010000052.1"/>
</dbReference>
<dbReference type="GO" id="GO:0006310">
    <property type="term" value="P:DNA recombination"/>
    <property type="evidence" value="ECO:0007669"/>
    <property type="project" value="UniProtKB-KW"/>
</dbReference>
<accession>A0A653YI10</accession>
<gene>
    <name evidence="6" type="primary">intM</name>
    <name evidence="5" type="ORF">HU668_23110</name>
    <name evidence="6" type="ORF">PANT111_40218</name>
</gene>
<dbReference type="InterPro" id="IPR050090">
    <property type="entry name" value="Tyrosine_recombinase_XerCD"/>
</dbReference>
<evidence type="ECO:0000256" key="3">
    <source>
        <dbReference type="PIRSR" id="PIRSR004576-50"/>
    </source>
</evidence>
<dbReference type="PANTHER" id="PTHR30349">
    <property type="entry name" value="PHAGE INTEGRASE-RELATED"/>
    <property type="match status" value="1"/>
</dbReference>
<keyword evidence="1" id="KW-0229">DNA integration</keyword>
<dbReference type="PIRSF" id="PIRSF004576">
    <property type="entry name" value="Resolvase_Rsv"/>
    <property type="match status" value="1"/>
</dbReference>
<dbReference type="AlphaFoldDB" id="A0A653YI10"/>
<dbReference type="GeneID" id="57348099"/>
<evidence type="ECO:0000313" key="6">
    <source>
        <dbReference type="EMBL" id="VXC42111.1"/>
    </source>
</evidence>
<evidence type="ECO:0000313" key="5">
    <source>
        <dbReference type="EMBL" id="NUY99318.1"/>
    </source>
</evidence>
<dbReference type="Proteomes" id="UP000566985">
    <property type="component" value="Unassembled WGS sequence"/>
</dbReference>
<feature type="domain" description="Tyr recombinase" evidence="4">
    <location>
        <begin position="40"/>
        <end position="225"/>
    </location>
</feature>
<reference evidence="5 8" key="2">
    <citation type="submission" date="2020-05" db="EMBL/GenBank/DDBJ databases">
        <title>Whole Genome Sequences of Enterobacteriales Associated with the International Space Station.</title>
        <authorList>
            <person name="Bharadwaj A."/>
            <person name="Daudu R."/>
            <person name="Singh N."/>
            <person name="Wood J."/>
            <person name="Debieu M."/>
            <person name="Mason C."/>
            <person name="Wang C."/>
            <person name="Venkateswaran K."/>
        </authorList>
    </citation>
    <scope>NUCLEOTIDE SEQUENCE [LARGE SCALE GENOMIC DNA]</scope>
    <source>
        <strain evidence="5 8">IF5SW-B1</strain>
    </source>
</reference>